<protein>
    <submittedName>
        <fullName evidence="1">Uncharacterized protein</fullName>
    </submittedName>
</protein>
<dbReference type="EnsemblBacteria" id="ACA39541">
    <property type="protein sequence ID" value="ACA39541"/>
    <property type="gene ID" value="Bsph_1952"/>
</dbReference>
<accession>B1HTC5</accession>
<evidence type="ECO:0000313" key="2">
    <source>
        <dbReference type="Proteomes" id="UP000002164"/>
    </source>
</evidence>
<dbReference type="AlphaFoldDB" id="B1HTC5"/>
<organism evidence="1 2">
    <name type="scientific">Lysinibacillus sphaericus (strain C3-41)</name>
    <dbReference type="NCBI Taxonomy" id="444177"/>
    <lineage>
        <taxon>Bacteria</taxon>
        <taxon>Bacillati</taxon>
        <taxon>Bacillota</taxon>
        <taxon>Bacilli</taxon>
        <taxon>Bacillales</taxon>
        <taxon>Bacillaceae</taxon>
        <taxon>Lysinibacillus</taxon>
    </lineage>
</organism>
<name>B1HTC5_LYSSC</name>
<reference evidence="1 2" key="1">
    <citation type="journal article" date="2008" name="J. Bacteriol.">
        <title>Complete genome sequence of the mosquitocidal bacterium Bacillus sphaericus C3-41 and comparison with those of closely related Bacillus species.</title>
        <authorList>
            <person name="Hu X."/>
            <person name="Fan W."/>
            <person name="Han B."/>
            <person name="Liu H."/>
            <person name="Zheng D."/>
            <person name="Li Q."/>
            <person name="Dong W."/>
            <person name="Yan J."/>
            <person name="Gao M."/>
            <person name="Berry C."/>
            <person name="Yuan Z."/>
        </authorList>
    </citation>
    <scope>NUCLEOTIDE SEQUENCE [LARGE SCALE GENOMIC DNA]</scope>
    <source>
        <strain evidence="1 2">C3-41</strain>
    </source>
</reference>
<dbReference type="Proteomes" id="UP000002164">
    <property type="component" value="Chromosome"/>
</dbReference>
<gene>
    <name evidence="1" type="ordered locus">Bsph_1952</name>
</gene>
<evidence type="ECO:0000313" key="1">
    <source>
        <dbReference type="EMBL" id="ACA39541.1"/>
    </source>
</evidence>
<sequence length="320" mass="37249">MCVFCTIPCHFSHALKNGIMWFTCCEVNLYSRGNIVIVIDTESAETIVRSLCNIFKISETDLKILYMTDEHFEFLKSNHEDISLDGFYQLVKSADKLEDLKSYIEDLYVTSFHLSKRINPIEGNEKLYNLHSALLSETEIKCFFENHDIIFEKQGTKLKCIFKGQQVDWENFYNTEHRNVARLVANRLEGNLFYNSDNCINGFLFNHNIVNQSNVVHLSKSPEIVQNILEVLGLKEAIQEYNTNCLYIIKYRVKFIDFIFDTNSKLSNEEKFENLLKRLLQFLAYSLTNSETMISNPIVRTTDDLDVEPSDVCKFELVSI</sequence>
<dbReference type="EMBL" id="CP000817">
    <property type="protein sequence ID" value="ACA39541.1"/>
    <property type="molecule type" value="Genomic_DNA"/>
</dbReference>
<proteinExistence type="predicted"/>
<dbReference type="HOGENOM" id="CLU_948987_0_0_9"/>
<dbReference type="KEGG" id="lsp:Bsph_1952"/>